<protein>
    <submittedName>
        <fullName evidence="2">Uncharacterized protein</fullName>
    </submittedName>
</protein>
<gene>
    <name evidence="2" type="ORF">ASZ90_017112</name>
</gene>
<feature type="transmembrane region" description="Helical" evidence="1">
    <location>
        <begin position="61"/>
        <end position="83"/>
    </location>
</feature>
<dbReference type="AlphaFoldDB" id="A0A0W8EAD3"/>
<keyword evidence="1" id="KW-1133">Transmembrane helix</keyword>
<feature type="transmembrane region" description="Helical" evidence="1">
    <location>
        <begin position="89"/>
        <end position="107"/>
    </location>
</feature>
<proteinExistence type="predicted"/>
<feature type="transmembrane region" description="Helical" evidence="1">
    <location>
        <begin position="29"/>
        <end position="45"/>
    </location>
</feature>
<keyword evidence="1" id="KW-0812">Transmembrane</keyword>
<accession>A0A0W8EAD3</accession>
<sequence>MPVIQAALLVIIIVFINLNMGVGPRGLRGLAILLIPLYYAVHNLVRQKQLAGNWFIQWKKFWMALILQLMVIGVPACVAFKGGGYPNNLAIPGFVAYFIVTAVAYGASRGQ</sequence>
<reference evidence="2" key="1">
    <citation type="journal article" date="2015" name="Proc. Natl. Acad. Sci. U.S.A.">
        <title>Networks of energetic and metabolic interactions define dynamics in microbial communities.</title>
        <authorList>
            <person name="Embree M."/>
            <person name="Liu J.K."/>
            <person name="Al-Bassam M.M."/>
            <person name="Zengler K."/>
        </authorList>
    </citation>
    <scope>NUCLEOTIDE SEQUENCE</scope>
</reference>
<feature type="transmembrane region" description="Helical" evidence="1">
    <location>
        <begin position="7"/>
        <end position="23"/>
    </location>
</feature>
<evidence type="ECO:0000256" key="1">
    <source>
        <dbReference type="SAM" id="Phobius"/>
    </source>
</evidence>
<keyword evidence="1" id="KW-0472">Membrane</keyword>
<comment type="caution">
    <text evidence="2">The sequence shown here is derived from an EMBL/GenBank/DDBJ whole genome shotgun (WGS) entry which is preliminary data.</text>
</comment>
<dbReference type="EMBL" id="LNQE01001813">
    <property type="protein sequence ID" value="KUG05430.1"/>
    <property type="molecule type" value="Genomic_DNA"/>
</dbReference>
<evidence type="ECO:0000313" key="2">
    <source>
        <dbReference type="EMBL" id="KUG05430.1"/>
    </source>
</evidence>
<organism evidence="2">
    <name type="scientific">hydrocarbon metagenome</name>
    <dbReference type="NCBI Taxonomy" id="938273"/>
    <lineage>
        <taxon>unclassified sequences</taxon>
        <taxon>metagenomes</taxon>
        <taxon>ecological metagenomes</taxon>
    </lineage>
</organism>
<name>A0A0W8EAD3_9ZZZZ</name>